<evidence type="ECO:0000256" key="7">
    <source>
        <dbReference type="ARBA" id="ARBA00022827"/>
    </source>
</evidence>
<evidence type="ECO:0000256" key="4">
    <source>
        <dbReference type="ARBA" id="ARBA00022679"/>
    </source>
</evidence>
<reference evidence="14" key="1">
    <citation type="journal article" date="2019" name="Int. J. Syst. Evol. Microbiol.">
        <title>The Global Catalogue of Microorganisms (GCM) 10K type strain sequencing project: providing services to taxonomists for standard genome sequencing and annotation.</title>
        <authorList>
            <consortium name="The Broad Institute Genomics Platform"/>
            <consortium name="The Broad Institute Genome Sequencing Center for Infectious Disease"/>
            <person name="Wu L."/>
            <person name="Ma J."/>
        </authorList>
    </citation>
    <scope>NUCLEOTIDE SEQUENCE [LARGE SCALE GENOMIC DNA]</scope>
    <source>
        <strain evidence="14">CECT 8288</strain>
    </source>
</reference>
<dbReference type="HAMAP" id="MF_01102">
    <property type="entry name" value="MnmC"/>
    <property type="match status" value="1"/>
</dbReference>
<comment type="function">
    <text evidence="10">Catalyzes the last two steps in the biosynthesis of 5-methylaminomethyl-2-thiouridine (mnm(5)s(2)U) at the wobble position (U34) in tRNA. Catalyzes the FAD-dependent demodification of cmnm(5)s(2)U34 to nm(5)s(2)U34, followed by the transfer of a methyl group from S-adenosyl-L-methionine to nm(5)s(2)U34, to form mnm(5)s(2)U34.</text>
</comment>
<dbReference type="InterPro" id="IPR006076">
    <property type="entry name" value="FAD-dep_OxRdtase"/>
</dbReference>
<dbReference type="InterPro" id="IPR036188">
    <property type="entry name" value="FAD/NAD-bd_sf"/>
</dbReference>
<evidence type="ECO:0000256" key="9">
    <source>
        <dbReference type="ARBA" id="ARBA00023268"/>
    </source>
</evidence>
<dbReference type="Gene3D" id="3.40.50.150">
    <property type="entry name" value="Vaccinia Virus protein VP39"/>
    <property type="match status" value="1"/>
</dbReference>
<keyword evidence="2 10" id="KW-0489">Methyltransferase</keyword>
<keyword evidence="7 10" id="KW-0274">FAD</keyword>
<feature type="domain" description="FAD dependent oxidoreductase" evidence="11">
    <location>
        <begin position="256"/>
        <end position="616"/>
    </location>
</feature>
<evidence type="ECO:0000259" key="12">
    <source>
        <dbReference type="Pfam" id="PF05430"/>
    </source>
</evidence>
<dbReference type="PANTHER" id="PTHR13847">
    <property type="entry name" value="SARCOSINE DEHYDROGENASE-RELATED"/>
    <property type="match status" value="1"/>
</dbReference>
<dbReference type="InterPro" id="IPR029063">
    <property type="entry name" value="SAM-dependent_MTases_sf"/>
</dbReference>
<keyword evidence="9 10" id="KW-0511">Multifunctional enzyme</keyword>
<dbReference type="EC" id="1.5.-.-" evidence="10"/>
<dbReference type="Pfam" id="PF01266">
    <property type="entry name" value="DAO"/>
    <property type="match status" value="1"/>
</dbReference>
<evidence type="ECO:0000313" key="13">
    <source>
        <dbReference type="EMBL" id="MFC3701326.1"/>
    </source>
</evidence>
<keyword evidence="14" id="KW-1185">Reference proteome</keyword>
<keyword evidence="5 10" id="KW-0949">S-adenosyl-L-methionine</keyword>
<protein>
    <recommendedName>
        <fullName evidence="10">tRNA 5-methylaminomethyl-2-thiouridine biosynthesis bifunctional protein MnmC</fullName>
        <shortName evidence="10">tRNA mnm(5)s(2)U biosynthesis bifunctional protein</shortName>
    </recommendedName>
    <domain>
        <recommendedName>
            <fullName evidence="10">tRNA (mnm(5)s(2)U34)-methyltransferase</fullName>
            <ecNumber evidence="10">2.1.1.61</ecNumber>
        </recommendedName>
    </domain>
    <domain>
        <recommendedName>
            <fullName evidence="10">FAD-dependent cmnm(5)s(2)U34 oxidoreductase</fullName>
            <ecNumber evidence="10">1.5.-.-</ecNumber>
        </recommendedName>
    </domain>
</protein>
<dbReference type="Pfam" id="PF05430">
    <property type="entry name" value="Methyltransf_30"/>
    <property type="match status" value="1"/>
</dbReference>
<keyword evidence="6 10" id="KW-0819">tRNA processing</keyword>
<dbReference type="EMBL" id="JBHRYN010000008">
    <property type="protein sequence ID" value="MFC3701326.1"/>
    <property type="molecule type" value="Genomic_DNA"/>
</dbReference>
<evidence type="ECO:0000256" key="2">
    <source>
        <dbReference type="ARBA" id="ARBA00022603"/>
    </source>
</evidence>
<dbReference type="InterPro" id="IPR023032">
    <property type="entry name" value="tRNA_MAMT_biosynth_bifunc_MnmC"/>
</dbReference>
<accession>A0ABV7WR77</accession>
<dbReference type="NCBIfam" id="TIGR03197">
    <property type="entry name" value="MnmC_Cterm"/>
    <property type="match status" value="1"/>
</dbReference>
<comment type="similarity">
    <text evidence="10">In the C-terminal section; belongs to the DAO family.</text>
</comment>
<dbReference type="PANTHER" id="PTHR13847:SF283">
    <property type="entry name" value="TRNA 5-METHYLAMINOMETHYL-2-THIOURIDINE BIOSYNTHESIS BIFUNCTIONAL PROTEIN MNMC"/>
    <property type="match status" value="1"/>
</dbReference>
<feature type="region of interest" description="tRNA (mnm(5)s(2)U34)-methyltransferase" evidence="10">
    <location>
        <begin position="1"/>
        <end position="230"/>
    </location>
</feature>
<comment type="subcellular location">
    <subcellularLocation>
        <location evidence="10">Cytoplasm</location>
    </subcellularLocation>
</comment>
<dbReference type="Proteomes" id="UP001595710">
    <property type="component" value="Unassembled WGS sequence"/>
</dbReference>
<dbReference type="InterPro" id="IPR047785">
    <property type="entry name" value="tRNA_MNMC2"/>
</dbReference>
<dbReference type="NCBIfam" id="NF002481">
    <property type="entry name" value="PRK01747.1-2"/>
    <property type="match status" value="1"/>
</dbReference>
<gene>
    <name evidence="10 13" type="primary">mnmC</name>
    <name evidence="13" type="ORF">ACFOND_06695</name>
</gene>
<proteinExistence type="inferred from homology"/>
<name>A0ABV7WR77_9GAMM</name>
<organism evidence="13 14">
    <name type="scientific">Reinekea marina</name>
    <dbReference type="NCBI Taxonomy" id="1310421"/>
    <lineage>
        <taxon>Bacteria</taxon>
        <taxon>Pseudomonadati</taxon>
        <taxon>Pseudomonadota</taxon>
        <taxon>Gammaproteobacteria</taxon>
        <taxon>Oceanospirillales</taxon>
        <taxon>Saccharospirillaceae</taxon>
        <taxon>Reinekea</taxon>
    </lineage>
</organism>
<feature type="domain" description="MnmC-like methyltransferase" evidence="12">
    <location>
        <begin position="112"/>
        <end position="227"/>
    </location>
</feature>
<evidence type="ECO:0000256" key="5">
    <source>
        <dbReference type="ARBA" id="ARBA00022691"/>
    </source>
</evidence>
<evidence type="ECO:0000256" key="10">
    <source>
        <dbReference type="HAMAP-Rule" id="MF_01102"/>
    </source>
</evidence>
<dbReference type="EC" id="2.1.1.61" evidence="10"/>
<keyword evidence="4 10" id="KW-0808">Transferase</keyword>
<comment type="caution">
    <text evidence="13">The sequence shown here is derived from an EMBL/GenBank/DDBJ whole genome shotgun (WGS) entry which is preliminary data.</text>
</comment>
<evidence type="ECO:0000256" key="6">
    <source>
        <dbReference type="ARBA" id="ARBA00022694"/>
    </source>
</evidence>
<dbReference type="InterPro" id="IPR008471">
    <property type="entry name" value="MnmC-like_methylTransf"/>
</dbReference>
<evidence type="ECO:0000256" key="1">
    <source>
        <dbReference type="ARBA" id="ARBA00022490"/>
    </source>
</evidence>
<evidence type="ECO:0000256" key="8">
    <source>
        <dbReference type="ARBA" id="ARBA00023002"/>
    </source>
</evidence>
<dbReference type="Gene3D" id="3.30.9.10">
    <property type="entry name" value="D-Amino Acid Oxidase, subunit A, domain 2"/>
    <property type="match status" value="1"/>
</dbReference>
<evidence type="ECO:0000256" key="3">
    <source>
        <dbReference type="ARBA" id="ARBA00022630"/>
    </source>
</evidence>
<comment type="catalytic activity">
    <reaction evidence="10">
        <text>5-aminomethyl-2-thiouridine(34) in tRNA + S-adenosyl-L-methionine = 5-methylaminomethyl-2-thiouridine(34) in tRNA + S-adenosyl-L-homocysteine + H(+)</text>
        <dbReference type="Rhea" id="RHEA:19569"/>
        <dbReference type="Rhea" id="RHEA-COMP:10195"/>
        <dbReference type="Rhea" id="RHEA-COMP:10197"/>
        <dbReference type="ChEBI" id="CHEBI:15378"/>
        <dbReference type="ChEBI" id="CHEBI:57856"/>
        <dbReference type="ChEBI" id="CHEBI:59789"/>
        <dbReference type="ChEBI" id="CHEBI:74454"/>
        <dbReference type="ChEBI" id="CHEBI:74455"/>
        <dbReference type="EC" id="2.1.1.61"/>
    </reaction>
</comment>
<keyword evidence="3 10" id="KW-0285">Flavoprotein</keyword>
<keyword evidence="8 10" id="KW-0560">Oxidoreductase</keyword>
<evidence type="ECO:0000259" key="11">
    <source>
        <dbReference type="Pfam" id="PF01266"/>
    </source>
</evidence>
<sequence>MKNTDIYFMADGTPKSAAFDDYYFSNGLGVEESNYVFISPNKLVDRFRNLPELGHFTIAETGFGTGLNFLLAWQCFLEHAPKTARLSFISCEKYPLSRSDLQLAHQKGPHNESLSKLLQEQYPPLVKGFHLLEFDRVNLTLILDDASSAYQQVSATVDAWFLDGFTPSKNPDMWQPELFKQMSRLSQSDTTVSTFTSARVVRDALQGAGFSISKQPGFGLKREMVKGLFIGVCGPNPITGWPSSELPSPKPNQLKRIAIIGAGIAGATTAFELNKRGYQVTVFEQADHLASGGSGNEQGAVYAKLSASANHNTQFYIQALVTAQKSLARLPKSVPHQSCGLVQLVHDKRELKRLNDIADSDYIPDELAKVKNSRELSLLLGTDLDNPGLWFPEGGWVSPKDWVKYLLTEIPCKLNQRIVSIKQTSTGWTLFNANDEQFEFDQVVLCSAYNTINFTQTEHLPLNAIAGQVTQIAATPTSQALKAVICTDRYVMPTFDNRLTIGSTFRLKSTETQTFESENDDNIEGLRLRVPSLLTGQPKVLRARAGVRCTTPDYLPLVGAMSPAAQLADQFTLPLQRNRAHKERPAAHIKGLWVNVGHGSKGLCSSHLSAKLLAAMINGEPFPVSQTIADHLNPNRFVVRNAMRAKRKKAL</sequence>
<evidence type="ECO:0000313" key="14">
    <source>
        <dbReference type="Proteomes" id="UP001595710"/>
    </source>
</evidence>
<dbReference type="SUPFAM" id="SSF51905">
    <property type="entry name" value="FAD/NAD(P)-binding domain"/>
    <property type="match status" value="1"/>
</dbReference>
<comment type="similarity">
    <text evidence="10">In the N-terminal section; belongs to the methyltransferase superfamily. tRNA (mnm(5)s(2)U34)-methyltransferase family.</text>
</comment>
<keyword evidence="1 10" id="KW-0963">Cytoplasm</keyword>
<dbReference type="InterPro" id="IPR017610">
    <property type="entry name" value="tRNA_S-uridine_synth_MnmC_C"/>
</dbReference>
<comment type="cofactor">
    <cofactor evidence="10">
        <name>FAD</name>
        <dbReference type="ChEBI" id="CHEBI:57692"/>
    </cofactor>
</comment>
<dbReference type="NCBIfam" id="NF033855">
    <property type="entry name" value="tRNA_MNMC2"/>
    <property type="match status" value="1"/>
</dbReference>
<feature type="region of interest" description="FAD-dependent cmnm(5)s(2)U34 oxidoreductase" evidence="10">
    <location>
        <begin position="260"/>
        <end position="651"/>
    </location>
</feature>
<dbReference type="RefSeq" id="WP_290282671.1">
    <property type="nucleotide sequence ID" value="NZ_JAUFQI010000001.1"/>
</dbReference>
<dbReference type="Gene3D" id="3.50.50.60">
    <property type="entry name" value="FAD/NAD(P)-binding domain"/>
    <property type="match status" value="1"/>
</dbReference>